<dbReference type="AlphaFoldDB" id="A0A4C1UVF6"/>
<dbReference type="EMBL" id="BGZK01000227">
    <property type="protein sequence ID" value="GBP29976.1"/>
    <property type="molecule type" value="Genomic_DNA"/>
</dbReference>
<organism evidence="1 2">
    <name type="scientific">Eumeta variegata</name>
    <name type="common">Bagworm moth</name>
    <name type="synonym">Eumeta japonica</name>
    <dbReference type="NCBI Taxonomy" id="151549"/>
    <lineage>
        <taxon>Eukaryota</taxon>
        <taxon>Metazoa</taxon>
        <taxon>Ecdysozoa</taxon>
        <taxon>Arthropoda</taxon>
        <taxon>Hexapoda</taxon>
        <taxon>Insecta</taxon>
        <taxon>Pterygota</taxon>
        <taxon>Neoptera</taxon>
        <taxon>Endopterygota</taxon>
        <taxon>Lepidoptera</taxon>
        <taxon>Glossata</taxon>
        <taxon>Ditrysia</taxon>
        <taxon>Tineoidea</taxon>
        <taxon>Psychidae</taxon>
        <taxon>Oiketicinae</taxon>
        <taxon>Eumeta</taxon>
    </lineage>
</organism>
<evidence type="ECO:0000313" key="2">
    <source>
        <dbReference type="Proteomes" id="UP000299102"/>
    </source>
</evidence>
<name>A0A4C1UVF6_EUMVA</name>
<protein>
    <submittedName>
        <fullName evidence="1">Uncharacterized protein</fullName>
    </submittedName>
</protein>
<dbReference type="Proteomes" id="UP000299102">
    <property type="component" value="Unassembled WGS sequence"/>
</dbReference>
<keyword evidence="2" id="KW-1185">Reference proteome</keyword>
<gene>
    <name evidence="1" type="ORF">EVAR_22875_1</name>
</gene>
<accession>A0A4C1UVF6</accession>
<evidence type="ECO:0000313" key="1">
    <source>
        <dbReference type="EMBL" id="GBP29976.1"/>
    </source>
</evidence>
<comment type="caution">
    <text evidence="1">The sequence shown here is derived from an EMBL/GenBank/DDBJ whole genome shotgun (WGS) entry which is preliminary data.</text>
</comment>
<reference evidence="1 2" key="1">
    <citation type="journal article" date="2019" name="Commun. Biol.">
        <title>The bagworm genome reveals a unique fibroin gene that provides high tensile strength.</title>
        <authorList>
            <person name="Kono N."/>
            <person name="Nakamura H."/>
            <person name="Ohtoshi R."/>
            <person name="Tomita M."/>
            <person name="Numata K."/>
            <person name="Arakawa K."/>
        </authorList>
    </citation>
    <scope>NUCLEOTIDE SEQUENCE [LARGE SCALE GENOMIC DNA]</scope>
</reference>
<sequence length="115" mass="12591">MLSLSCRCNASYWGLLITVITDANNNTRKRSDGVKVRRPVVMCAVFTFDHESEGGRRRRSDVPRVEIRPYGYGDYCNCHSSPSPAPVVSPADGISAAACEKGLRADLAKVVLVFD</sequence>
<proteinExistence type="predicted"/>